<name>A0A9D2MA73_9FIRM</name>
<evidence type="ECO:0000313" key="10">
    <source>
        <dbReference type="Proteomes" id="UP000886803"/>
    </source>
</evidence>
<evidence type="ECO:0000256" key="2">
    <source>
        <dbReference type="ARBA" id="ARBA00022642"/>
    </source>
</evidence>
<comment type="similarity">
    <text evidence="1">Belongs to the isochorismatase family.</text>
</comment>
<dbReference type="EC" id="3.5.1.19" evidence="6"/>
<dbReference type="AlphaFoldDB" id="A0A9D2MA73"/>
<comment type="caution">
    <text evidence="9">The sequence shown here is derived from an EMBL/GenBank/DDBJ whole genome shotgun (WGS) entry which is preliminary data.</text>
</comment>
<evidence type="ECO:0000256" key="6">
    <source>
        <dbReference type="ARBA" id="ARBA00039017"/>
    </source>
</evidence>
<evidence type="ECO:0000256" key="1">
    <source>
        <dbReference type="ARBA" id="ARBA00006336"/>
    </source>
</evidence>
<dbReference type="PANTHER" id="PTHR11080:SF2">
    <property type="entry name" value="LD05707P"/>
    <property type="match status" value="1"/>
</dbReference>
<evidence type="ECO:0000256" key="4">
    <source>
        <dbReference type="ARBA" id="ARBA00022801"/>
    </source>
</evidence>
<proteinExistence type="inferred from homology"/>
<dbReference type="InterPro" id="IPR000868">
    <property type="entry name" value="Isochorismatase-like_dom"/>
</dbReference>
<reference evidence="9" key="2">
    <citation type="submission" date="2021-04" db="EMBL/GenBank/DDBJ databases">
        <authorList>
            <person name="Gilroy R."/>
        </authorList>
    </citation>
    <scope>NUCLEOTIDE SEQUENCE</scope>
    <source>
        <strain evidence="9">ChiBcec8-13705</strain>
    </source>
</reference>
<evidence type="ECO:0000313" key="9">
    <source>
        <dbReference type="EMBL" id="HJB43148.1"/>
    </source>
</evidence>
<accession>A0A9D2MA73</accession>
<evidence type="ECO:0000256" key="5">
    <source>
        <dbReference type="ARBA" id="ARBA00037900"/>
    </source>
</evidence>
<sequence length="191" mass="19808">MAPQYTIDVIIDLQNDFITGALGTAEAQAIVERAAETAARAAAEGHPLFFTLDTHGSDYLATREGGDLPVPHCLRGTEGHALAPAVAAVAEAEDPACPAKVLVEKDTFGAKALPGKIRDFLAAQGAGDDAIEKFRIYGVCTDICVISNAMLLRAFFPEAPIEILSSCCAGVTPASHATALAALAACQCRVL</sequence>
<dbReference type="Gene3D" id="3.40.50.850">
    <property type="entry name" value="Isochorismatase-like"/>
    <property type="match status" value="1"/>
</dbReference>
<protein>
    <recommendedName>
        <fullName evidence="6">nicotinamidase</fullName>
        <ecNumber evidence="6">3.5.1.19</ecNumber>
    </recommendedName>
    <alternativeName>
        <fullName evidence="7">Nicotinamide deamidase</fullName>
    </alternativeName>
</protein>
<dbReference type="EMBL" id="DWYG01000191">
    <property type="protein sequence ID" value="HJB43148.1"/>
    <property type="molecule type" value="Genomic_DNA"/>
</dbReference>
<evidence type="ECO:0000256" key="3">
    <source>
        <dbReference type="ARBA" id="ARBA00022723"/>
    </source>
</evidence>
<organism evidence="9 10">
    <name type="scientific">Candidatus Gemmiger avicola</name>
    <dbReference type="NCBI Taxonomy" id="2838605"/>
    <lineage>
        <taxon>Bacteria</taxon>
        <taxon>Bacillati</taxon>
        <taxon>Bacillota</taxon>
        <taxon>Clostridia</taxon>
        <taxon>Eubacteriales</taxon>
        <taxon>Gemmiger</taxon>
    </lineage>
</organism>
<evidence type="ECO:0000259" key="8">
    <source>
        <dbReference type="Pfam" id="PF00857"/>
    </source>
</evidence>
<keyword evidence="2" id="KW-0662">Pyridine nucleotide biosynthesis</keyword>
<dbReference type="InterPro" id="IPR036380">
    <property type="entry name" value="Isochorismatase-like_sf"/>
</dbReference>
<reference evidence="9" key="1">
    <citation type="journal article" date="2021" name="PeerJ">
        <title>Extensive microbial diversity within the chicken gut microbiome revealed by metagenomics and culture.</title>
        <authorList>
            <person name="Gilroy R."/>
            <person name="Ravi A."/>
            <person name="Getino M."/>
            <person name="Pursley I."/>
            <person name="Horton D.L."/>
            <person name="Alikhan N.F."/>
            <person name="Baker D."/>
            <person name="Gharbi K."/>
            <person name="Hall N."/>
            <person name="Watson M."/>
            <person name="Adriaenssens E.M."/>
            <person name="Foster-Nyarko E."/>
            <person name="Jarju S."/>
            <person name="Secka A."/>
            <person name="Antonio M."/>
            <person name="Oren A."/>
            <person name="Chaudhuri R.R."/>
            <person name="La Ragione R."/>
            <person name="Hildebrand F."/>
            <person name="Pallen M.J."/>
        </authorList>
    </citation>
    <scope>NUCLEOTIDE SEQUENCE</scope>
    <source>
        <strain evidence="9">ChiBcec8-13705</strain>
    </source>
</reference>
<comment type="pathway">
    <text evidence="5">Cofactor biosynthesis; nicotinate biosynthesis; nicotinate from nicotinamide: step 1/1.</text>
</comment>
<dbReference type="Proteomes" id="UP000886803">
    <property type="component" value="Unassembled WGS sequence"/>
</dbReference>
<evidence type="ECO:0000256" key="7">
    <source>
        <dbReference type="ARBA" id="ARBA00043224"/>
    </source>
</evidence>
<dbReference type="GO" id="GO:0008936">
    <property type="term" value="F:nicotinamidase activity"/>
    <property type="evidence" value="ECO:0007669"/>
    <property type="project" value="UniProtKB-EC"/>
</dbReference>
<feature type="domain" description="Isochorismatase-like" evidence="8">
    <location>
        <begin position="9"/>
        <end position="190"/>
    </location>
</feature>
<dbReference type="GO" id="GO:0019363">
    <property type="term" value="P:pyridine nucleotide biosynthetic process"/>
    <property type="evidence" value="ECO:0007669"/>
    <property type="project" value="UniProtKB-KW"/>
</dbReference>
<dbReference type="PANTHER" id="PTHR11080">
    <property type="entry name" value="PYRAZINAMIDASE/NICOTINAMIDASE"/>
    <property type="match status" value="1"/>
</dbReference>
<keyword evidence="3" id="KW-0479">Metal-binding</keyword>
<dbReference type="Pfam" id="PF00857">
    <property type="entry name" value="Isochorismatase"/>
    <property type="match status" value="1"/>
</dbReference>
<keyword evidence="4 9" id="KW-0378">Hydrolase</keyword>
<dbReference type="SUPFAM" id="SSF52499">
    <property type="entry name" value="Isochorismatase-like hydrolases"/>
    <property type="match status" value="1"/>
</dbReference>
<gene>
    <name evidence="9" type="ORF">H9945_11695</name>
</gene>
<dbReference type="InterPro" id="IPR052347">
    <property type="entry name" value="Isochorismatase_Nicotinamidase"/>
</dbReference>
<dbReference type="GO" id="GO:0046872">
    <property type="term" value="F:metal ion binding"/>
    <property type="evidence" value="ECO:0007669"/>
    <property type="project" value="UniProtKB-KW"/>
</dbReference>